<dbReference type="KEGG" id="hro:HELRODRAFT_181789"/>
<dbReference type="SMART" id="SM00698">
    <property type="entry name" value="MORN"/>
    <property type="match status" value="2"/>
</dbReference>
<feature type="compositionally biased region" description="Low complexity" evidence="2">
    <location>
        <begin position="594"/>
        <end position="629"/>
    </location>
</feature>
<evidence type="ECO:0000313" key="6">
    <source>
        <dbReference type="Proteomes" id="UP000015101"/>
    </source>
</evidence>
<feature type="transmembrane region" description="Helical" evidence="3">
    <location>
        <begin position="55"/>
        <end position="81"/>
    </location>
</feature>
<accession>T1FHB9</accession>
<feature type="region of interest" description="Disordered" evidence="2">
    <location>
        <begin position="578"/>
        <end position="730"/>
    </location>
</feature>
<dbReference type="HOGENOM" id="CLU_360685_0_0_1"/>
<dbReference type="Gene3D" id="2.20.110.10">
    <property type="entry name" value="Histone H3 K4-specific methyltransferase SET7/9 N-terminal domain"/>
    <property type="match status" value="1"/>
</dbReference>
<name>T1FHB9_HELRO</name>
<reference evidence="4 6" key="2">
    <citation type="journal article" date="2013" name="Nature">
        <title>Insights into bilaterian evolution from three spiralian genomes.</title>
        <authorList>
            <person name="Simakov O."/>
            <person name="Marletaz F."/>
            <person name="Cho S.J."/>
            <person name="Edsinger-Gonzales E."/>
            <person name="Havlak P."/>
            <person name="Hellsten U."/>
            <person name="Kuo D.H."/>
            <person name="Larsson T."/>
            <person name="Lv J."/>
            <person name="Arendt D."/>
            <person name="Savage R."/>
            <person name="Osoegawa K."/>
            <person name="de Jong P."/>
            <person name="Grimwood J."/>
            <person name="Chapman J.A."/>
            <person name="Shapiro H."/>
            <person name="Aerts A."/>
            <person name="Otillar R.P."/>
            <person name="Terry A.Y."/>
            <person name="Boore J.L."/>
            <person name="Grigoriev I.V."/>
            <person name="Lindberg D.R."/>
            <person name="Seaver E.C."/>
            <person name="Weisblat D.A."/>
            <person name="Putnam N.H."/>
            <person name="Rokhsar D.S."/>
        </authorList>
    </citation>
    <scope>NUCLEOTIDE SEQUENCE</scope>
</reference>
<feature type="transmembrane region" description="Helical" evidence="3">
    <location>
        <begin position="93"/>
        <end position="121"/>
    </location>
</feature>
<keyword evidence="6" id="KW-1185">Reference proteome</keyword>
<dbReference type="Pfam" id="PF02493">
    <property type="entry name" value="MORN"/>
    <property type="match status" value="2"/>
</dbReference>
<dbReference type="PANTHER" id="PTHR23084:SF263">
    <property type="entry name" value="MORN REPEAT-CONTAINING PROTEIN 1"/>
    <property type="match status" value="1"/>
</dbReference>
<dbReference type="Proteomes" id="UP000015101">
    <property type="component" value="Unassembled WGS sequence"/>
</dbReference>
<evidence type="ECO:0000256" key="2">
    <source>
        <dbReference type="SAM" id="MobiDB-lite"/>
    </source>
</evidence>
<reference evidence="5" key="3">
    <citation type="submission" date="2015-06" db="UniProtKB">
        <authorList>
            <consortium name="EnsemblMetazoa"/>
        </authorList>
    </citation>
    <scope>IDENTIFICATION</scope>
</reference>
<reference evidence="6" key="1">
    <citation type="submission" date="2012-12" db="EMBL/GenBank/DDBJ databases">
        <authorList>
            <person name="Hellsten U."/>
            <person name="Grimwood J."/>
            <person name="Chapman J.A."/>
            <person name="Shapiro H."/>
            <person name="Aerts A."/>
            <person name="Otillar R.P."/>
            <person name="Terry A.Y."/>
            <person name="Boore J.L."/>
            <person name="Simakov O."/>
            <person name="Marletaz F."/>
            <person name="Cho S.-J."/>
            <person name="Edsinger-Gonzales E."/>
            <person name="Havlak P."/>
            <person name="Kuo D.-H."/>
            <person name="Larsson T."/>
            <person name="Lv J."/>
            <person name="Arendt D."/>
            <person name="Savage R."/>
            <person name="Osoegawa K."/>
            <person name="de Jong P."/>
            <person name="Lindberg D.R."/>
            <person name="Seaver E.C."/>
            <person name="Weisblat D.A."/>
            <person name="Putnam N.H."/>
            <person name="Grigoriev I.V."/>
            <person name="Rokhsar D.S."/>
        </authorList>
    </citation>
    <scope>NUCLEOTIDE SEQUENCE</scope>
</reference>
<proteinExistence type="predicted"/>
<feature type="compositionally biased region" description="Polar residues" evidence="2">
    <location>
        <begin position="703"/>
        <end position="730"/>
    </location>
</feature>
<feature type="region of interest" description="Disordered" evidence="2">
    <location>
        <begin position="1"/>
        <end position="43"/>
    </location>
</feature>
<dbReference type="eggNOG" id="KOG0229">
    <property type="taxonomic scope" value="Eukaryota"/>
</dbReference>
<feature type="compositionally biased region" description="Basic and acidic residues" evidence="2">
    <location>
        <begin position="634"/>
        <end position="646"/>
    </location>
</feature>
<dbReference type="GeneID" id="20208218"/>
<dbReference type="CTD" id="20208218"/>
<evidence type="ECO:0008006" key="7">
    <source>
        <dbReference type="Google" id="ProtNLM"/>
    </source>
</evidence>
<feature type="compositionally biased region" description="Low complexity" evidence="2">
    <location>
        <begin position="653"/>
        <end position="691"/>
    </location>
</feature>
<feature type="compositionally biased region" description="Low complexity" evidence="2">
    <location>
        <begin position="8"/>
        <end position="37"/>
    </location>
</feature>
<evidence type="ECO:0000256" key="3">
    <source>
        <dbReference type="SAM" id="Phobius"/>
    </source>
</evidence>
<evidence type="ECO:0000313" key="4">
    <source>
        <dbReference type="EMBL" id="ESN92165.1"/>
    </source>
</evidence>
<keyword evidence="3" id="KW-0472">Membrane</keyword>
<gene>
    <name evidence="5" type="primary">20208218</name>
    <name evidence="4" type="ORF">HELRODRAFT_181789</name>
</gene>
<sequence>MQFDYIRSGNNNNHNINNNNNNNNNSNNNTNNSNNNNKNKDNDDGGNDVIFKSCVISLLSIIISPLFSHFTFSLLIFFLFSSAHFDGDVRLDVINVLSLIIIPLLPSIIISLLLPVLIIIISSSSSSLERSDDENILTLISNQSSAVSSLKNRPFLSPRRSLVAPFRSLTNSSLVSQEEQFDTASDITDTTSVTMANNQNTIKFVPTFSGIFSIPTSSNVSNTDELLDIPTESFQDRNVSSVGTECFSPKIEKYLSLTSFVPDKMEQVSLMKEMTPPHGSIKYQLGNGETFKGHFIDGKKNGVGKYSYNDGSIYSGEWHNDVKCGRGLLVYVDGRRSDQYAIESDHSDTGSNQTSLTITLPGLYNGVIMRNTRPYQEMKRKQKSGQPPAMEPNIKNTEPIQPDLLELNTDDTLRKYLEKYHQYHPTHKNDAKQSKQGATILTKKELLNLNETDLYKWMNNEKKFLMNKNYCNDLSTNRSPTDISSNTPTNLTVEQLDGTALAGLVIGCGGVSSCEDRKIAKMQLDDLNKMFKKLKAVKKFNYKLAELEMAQRKELDELNEKQRREKLELANEMELEKSKLLRNMNHPISKRVLSNATNTTANSSSNNTEKSRGSSGSGKSRSSGLESLSQTSDVDEKSKTPKESSKIRKSKSPSRYSGTSLSPSSSSSSSSSSSGVASLKSSSKARQLSSSNVPPSKDPPTPQKRSSTKNSKLVTSSLVPSMRTAATNSPDVMVVTEKVTTTSNSKVSNCTKGQQCSSVGAGVRIVTKFSSPVKIK</sequence>
<keyword evidence="3" id="KW-1133">Transmembrane helix</keyword>
<dbReference type="STRING" id="6412.T1FHB9"/>
<evidence type="ECO:0000256" key="1">
    <source>
        <dbReference type="ARBA" id="ARBA00022737"/>
    </source>
</evidence>
<dbReference type="PANTHER" id="PTHR23084">
    <property type="entry name" value="PHOSPHATIDYLINOSITOL-4-PHOSPHATE 5-KINASE RELATED"/>
    <property type="match status" value="1"/>
</dbReference>
<organism evidence="5 6">
    <name type="scientific">Helobdella robusta</name>
    <name type="common">Californian leech</name>
    <dbReference type="NCBI Taxonomy" id="6412"/>
    <lineage>
        <taxon>Eukaryota</taxon>
        <taxon>Metazoa</taxon>
        <taxon>Spiralia</taxon>
        <taxon>Lophotrochozoa</taxon>
        <taxon>Annelida</taxon>
        <taxon>Clitellata</taxon>
        <taxon>Hirudinea</taxon>
        <taxon>Rhynchobdellida</taxon>
        <taxon>Glossiphoniidae</taxon>
        <taxon>Helobdella</taxon>
    </lineage>
</organism>
<dbReference type="OrthoDB" id="437960at2759"/>
<dbReference type="EMBL" id="AMQM01007806">
    <property type="status" value="NOT_ANNOTATED_CDS"/>
    <property type="molecule type" value="Genomic_DNA"/>
</dbReference>
<dbReference type="SUPFAM" id="SSF82185">
    <property type="entry name" value="Histone H3 K4-specific methyltransferase SET7/9 N-terminal domain"/>
    <property type="match status" value="1"/>
</dbReference>
<dbReference type="EnsemblMetazoa" id="HelroT181789">
    <property type="protein sequence ID" value="HelroP181789"/>
    <property type="gene ID" value="HelroG181789"/>
</dbReference>
<dbReference type="RefSeq" id="XP_009029812.1">
    <property type="nucleotide sequence ID" value="XM_009031564.1"/>
</dbReference>
<dbReference type="InterPro" id="IPR003409">
    <property type="entry name" value="MORN"/>
</dbReference>
<dbReference type="EMBL" id="KB097667">
    <property type="protein sequence ID" value="ESN92165.1"/>
    <property type="molecule type" value="Genomic_DNA"/>
</dbReference>
<keyword evidence="3" id="KW-0812">Transmembrane</keyword>
<protein>
    <recommendedName>
        <fullName evidence="7">MORN repeat-containing protein 5</fullName>
    </recommendedName>
</protein>
<keyword evidence="1" id="KW-0677">Repeat</keyword>
<dbReference type="AlphaFoldDB" id="T1FHB9"/>
<dbReference type="InParanoid" id="T1FHB9"/>
<evidence type="ECO:0000313" key="5">
    <source>
        <dbReference type="EnsemblMetazoa" id="HelroP181789"/>
    </source>
</evidence>